<evidence type="ECO:0000313" key="1">
    <source>
        <dbReference type="EMBL" id="EPY35612.1"/>
    </source>
</evidence>
<reference evidence="1 2" key="1">
    <citation type="journal article" date="2013" name="PLoS ONE">
        <title>Predicting the Proteins of Angomonas deanei, Strigomonas culicis and Their Respective Endosymbionts Reveals New Aspects of the Trypanosomatidae Family.</title>
        <authorList>
            <person name="Motta M.C."/>
            <person name="Martins A.C."/>
            <person name="de Souza S.S."/>
            <person name="Catta-Preta C.M."/>
            <person name="Silva R."/>
            <person name="Klein C.C."/>
            <person name="de Almeida L.G."/>
            <person name="de Lima Cunha O."/>
            <person name="Ciapina L.P."/>
            <person name="Brocchi M."/>
            <person name="Colabardini A.C."/>
            <person name="de Araujo Lima B."/>
            <person name="Machado C.R."/>
            <person name="de Almeida Soares C.M."/>
            <person name="Probst C.M."/>
            <person name="de Menezes C.B."/>
            <person name="Thompson C.E."/>
            <person name="Bartholomeu D.C."/>
            <person name="Gradia D.F."/>
            <person name="Pavoni D.P."/>
            <person name="Grisard E.C."/>
            <person name="Fantinatti-Garboggini F."/>
            <person name="Marchini F.K."/>
            <person name="Rodrigues-Luiz G.F."/>
            <person name="Wagner G."/>
            <person name="Goldman G.H."/>
            <person name="Fietto J.L."/>
            <person name="Elias M.C."/>
            <person name="Goldman M.H."/>
            <person name="Sagot M.F."/>
            <person name="Pereira M."/>
            <person name="Stoco P.H."/>
            <person name="de Mendonca-Neto R.P."/>
            <person name="Teixeira S.M."/>
            <person name="Maciel T.E."/>
            <person name="de Oliveira Mendes T.A."/>
            <person name="Urmenyi T.P."/>
            <person name="de Souza W."/>
            <person name="Schenkman S."/>
            <person name="de Vasconcelos A.T."/>
        </authorList>
    </citation>
    <scope>NUCLEOTIDE SEQUENCE [LARGE SCALE GENOMIC DNA]</scope>
</reference>
<dbReference type="Gene3D" id="6.10.140.2220">
    <property type="match status" value="1"/>
</dbReference>
<accession>S9UXN1</accession>
<dbReference type="InterPro" id="IPR046341">
    <property type="entry name" value="SET_dom_sf"/>
</dbReference>
<dbReference type="PANTHER" id="PTHR12197">
    <property type="entry name" value="HISTONE-LYSINE N-METHYLTRANSFERASE SMYD"/>
    <property type="match status" value="1"/>
</dbReference>
<comment type="caution">
    <text evidence="1">The sequence shown here is derived from an EMBL/GenBank/DDBJ whole genome shotgun (WGS) entry which is preliminary data.</text>
</comment>
<protein>
    <submittedName>
        <fullName evidence="1">SET and MYND domain-containing protein</fullName>
    </submittedName>
</protein>
<dbReference type="InterPro" id="IPR050869">
    <property type="entry name" value="H3K4_H4K5_MeTrfase"/>
</dbReference>
<dbReference type="SUPFAM" id="SSF82199">
    <property type="entry name" value="SET domain"/>
    <property type="match status" value="1"/>
</dbReference>
<keyword evidence="2" id="KW-1185">Reference proteome</keyword>
<dbReference type="OrthoDB" id="438641at2759"/>
<dbReference type="Gene3D" id="1.10.220.160">
    <property type="match status" value="1"/>
</dbReference>
<dbReference type="PANTHER" id="PTHR12197:SF297">
    <property type="entry name" value="SET DOMAIN-CONTAINING PROTEIN"/>
    <property type="match status" value="1"/>
</dbReference>
<evidence type="ECO:0000313" key="2">
    <source>
        <dbReference type="Proteomes" id="UP000015354"/>
    </source>
</evidence>
<name>S9UXN1_9TRYP</name>
<dbReference type="Proteomes" id="UP000015354">
    <property type="component" value="Unassembled WGS sequence"/>
</dbReference>
<organism evidence="1 2">
    <name type="scientific">Strigomonas culicis</name>
    <dbReference type="NCBI Taxonomy" id="28005"/>
    <lineage>
        <taxon>Eukaryota</taxon>
        <taxon>Discoba</taxon>
        <taxon>Euglenozoa</taxon>
        <taxon>Kinetoplastea</taxon>
        <taxon>Metakinetoplastina</taxon>
        <taxon>Trypanosomatida</taxon>
        <taxon>Trypanosomatidae</taxon>
        <taxon>Strigomonadinae</taxon>
        <taxon>Strigomonas</taxon>
    </lineage>
</organism>
<dbReference type="EMBL" id="ATMH01001062">
    <property type="protein sequence ID" value="EPY35612.1"/>
    <property type="molecule type" value="Genomic_DNA"/>
</dbReference>
<dbReference type="Gene3D" id="2.170.270.10">
    <property type="entry name" value="SET domain"/>
    <property type="match status" value="1"/>
</dbReference>
<proteinExistence type="predicted"/>
<dbReference type="AlphaFoldDB" id="S9UXN1"/>
<gene>
    <name evidence="1" type="ORF">STCU_01062</name>
</gene>
<sequence>MPPPTASSGAKAADALKRHCHHMINTLGPAAPPEAFLFRANAYYALGRPYLALADYNTAALVLHLSGSHQVRCHRAIERFPARQVATYPGTDSHLHIFVRPRLGPAVALVAAVDAACGRGLVAEADLPAGATVLRQDVPWLQYATLDESCACCGAALPERAFACVNPECHEEYCSRDCRTAAMALYHAAVCTNSAFQGIELDLYTQMRTAAHEGAARAQRRLAQELLMVRLMAVAVQAQVVPSAMPQLRFLSGRIAYAPAELSGATLHLYERLAQALRVHTMVSYEEMLGILARVRTNATFTDETIALRLSRTMVNHSCAPNAAEDAASGELRTTRPVKRGSS</sequence>
<dbReference type="GO" id="GO:0005634">
    <property type="term" value="C:nucleus"/>
    <property type="evidence" value="ECO:0007669"/>
    <property type="project" value="TreeGrafter"/>
</dbReference>